<reference evidence="2 3" key="1">
    <citation type="submission" date="2018-04" db="EMBL/GenBank/DDBJ databases">
        <title>The genome of golden apple snail Pomacea canaliculata provides insight into stress tolerance and invasive adaptation.</title>
        <authorList>
            <person name="Liu C."/>
            <person name="Liu B."/>
            <person name="Ren Y."/>
            <person name="Zhang Y."/>
            <person name="Wang H."/>
            <person name="Li S."/>
            <person name="Jiang F."/>
            <person name="Yin L."/>
            <person name="Zhang G."/>
            <person name="Qian W."/>
            <person name="Fan W."/>
        </authorList>
    </citation>
    <scope>NUCLEOTIDE SEQUENCE [LARGE SCALE GENOMIC DNA]</scope>
    <source>
        <strain evidence="2">SZHN2017</strain>
        <tissue evidence="2">Muscle</tissue>
    </source>
</reference>
<dbReference type="OrthoDB" id="5771769at2759"/>
<dbReference type="AlphaFoldDB" id="A0A2T7PYW0"/>
<name>A0A2T7PYW0_POMCA</name>
<protein>
    <submittedName>
        <fullName evidence="2">Uncharacterized protein</fullName>
    </submittedName>
</protein>
<evidence type="ECO:0000313" key="3">
    <source>
        <dbReference type="Proteomes" id="UP000245119"/>
    </source>
</evidence>
<proteinExistence type="predicted"/>
<feature type="region of interest" description="Disordered" evidence="1">
    <location>
        <begin position="84"/>
        <end position="103"/>
    </location>
</feature>
<dbReference type="Proteomes" id="UP000245119">
    <property type="component" value="Linkage Group LG1"/>
</dbReference>
<comment type="caution">
    <text evidence="2">The sequence shown here is derived from an EMBL/GenBank/DDBJ whole genome shotgun (WGS) entry which is preliminary data.</text>
</comment>
<dbReference type="EMBL" id="PZQS01000001">
    <property type="protein sequence ID" value="PVD38601.1"/>
    <property type="molecule type" value="Genomic_DNA"/>
</dbReference>
<sequence length="103" mass="11181">MCVAVTTAVDTGTYGTWIRFRIPQEQQAAASFVGPPHFSMFDQSTHPSQSRKEGAGVSGGMKETPFLDTMWCFGDKNVQPARTQLHVDSSATNTSHDACAKQT</sequence>
<keyword evidence="3" id="KW-1185">Reference proteome</keyword>
<gene>
    <name evidence="2" type="ORF">C0Q70_01217</name>
</gene>
<evidence type="ECO:0000313" key="2">
    <source>
        <dbReference type="EMBL" id="PVD38601.1"/>
    </source>
</evidence>
<organism evidence="2 3">
    <name type="scientific">Pomacea canaliculata</name>
    <name type="common">Golden apple snail</name>
    <dbReference type="NCBI Taxonomy" id="400727"/>
    <lineage>
        <taxon>Eukaryota</taxon>
        <taxon>Metazoa</taxon>
        <taxon>Spiralia</taxon>
        <taxon>Lophotrochozoa</taxon>
        <taxon>Mollusca</taxon>
        <taxon>Gastropoda</taxon>
        <taxon>Caenogastropoda</taxon>
        <taxon>Architaenioglossa</taxon>
        <taxon>Ampullarioidea</taxon>
        <taxon>Ampullariidae</taxon>
        <taxon>Pomacea</taxon>
    </lineage>
</organism>
<evidence type="ECO:0000256" key="1">
    <source>
        <dbReference type="SAM" id="MobiDB-lite"/>
    </source>
</evidence>
<feature type="region of interest" description="Disordered" evidence="1">
    <location>
        <begin position="35"/>
        <end position="60"/>
    </location>
</feature>
<accession>A0A2T7PYW0</accession>